<dbReference type="SUPFAM" id="SSF53067">
    <property type="entry name" value="Actin-like ATPase domain"/>
    <property type="match status" value="2"/>
</dbReference>
<keyword evidence="3 6" id="KW-0067">ATP-binding</keyword>
<evidence type="ECO:0000256" key="6">
    <source>
        <dbReference type="HAMAP-Rule" id="MF_02207"/>
    </source>
</evidence>
<keyword evidence="4 6" id="KW-0133">Cell shape</keyword>
<dbReference type="GO" id="GO:0005737">
    <property type="term" value="C:cytoplasm"/>
    <property type="evidence" value="ECO:0007669"/>
    <property type="project" value="UniProtKB-SubCell"/>
</dbReference>
<dbReference type="PANTHER" id="PTHR42749">
    <property type="entry name" value="CELL SHAPE-DETERMINING PROTEIN MREB"/>
    <property type="match status" value="1"/>
</dbReference>
<dbReference type="PRINTS" id="PR01652">
    <property type="entry name" value="SHAPEPROTEIN"/>
</dbReference>
<comment type="caution">
    <text evidence="7">The sequence shown here is derived from an EMBL/GenBank/DDBJ whole genome shotgun (WGS) entry which is preliminary data.</text>
</comment>
<accession>A0A2M7CQ26</accession>
<dbReference type="InterPro" id="IPR056546">
    <property type="entry name" value="MreB_MamK-like"/>
</dbReference>
<evidence type="ECO:0000256" key="3">
    <source>
        <dbReference type="ARBA" id="ARBA00022840"/>
    </source>
</evidence>
<dbReference type="InterPro" id="IPR043129">
    <property type="entry name" value="ATPase_NBD"/>
</dbReference>
<dbReference type="EMBL" id="PEUH01000032">
    <property type="protein sequence ID" value="PIV31761.1"/>
    <property type="molecule type" value="Genomic_DNA"/>
</dbReference>
<evidence type="ECO:0000256" key="5">
    <source>
        <dbReference type="ARBA" id="ARBA00023458"/>
    </source>
</evidence>
<dbReference type="NCBIfam" id="NF010539">
    <property type="entry name" value="PRK13927.1"/>
    <property type="match status" value="1"/>
</dbReference>
<feature type="binding site" evidence="6">
    <location>
        <begin position="209"/>
        <end position="212"/>
    </location>
    <ligand>
        <name>ATP</name>
        <dbReference type="ChEBI" id="CHEBI:30616"/>
    </ligand>
</feature>
<dbReference type="GO" id="GO:0005524">
    <property type="term" value="F:ATP binding"/>
    <property type="evidence" value="ECO:0007669"/>
    <property type="project" value="UniProtKB-KW"/>
</dbReference>
<dbReference type="GO" id="GO:0000902">
    <property type="term" value="P:cell morphogenesis"/>
    <property type="evidence" value="ECO:0007669"/>
    <property type="project" value="InterPro"/>
</dbReference>
<keyword evidence="2 6" id="KW-0547">Nucleotide-binding</keyword>
<dbReference type="Proteomes" id="UP000230595">
    <property type="component" value="Unassembled WGS sequence"/>
</dbReference>
<sequence>MNFFNYFIKDIGIDLGTANTLVYVKGEGIVINEPSIAAVNNKTSQVLAIGEEAKKMLGRAPSHISVIKPLVGGVISDFEMAQEMIRHYFKKIGNNRFFSYYRVVIGIPPNLTEVERKSVEDAVILAGASKVFLIEEPVAAAIGARLPINEPVSTMIIDIGGGTTDIAIISMAGAVTAKSLKIAGDKLNNDIINFVREEFKLLIGEPTAEDLKISIGSAVSIDEKLEMAIRGRDVSNGLPKEVIVKNHHIRSAIHHSLALIIEAIKEAIEKTPPELVGDILKRGIYVCGGGSLLKGIDRLIEEEIGVKTITVDDPLTCVARGAGIAAENLEAHIQLFNSPLKPFDIKGFL</sequence>
<dbReference type="CDD" id="cd10225">
    <property type="entry name" value="ASKHA_NBD_MreB-like"/>
    <property type="match status" value="1"/>
</dbReference>
<comment type="subunit">
    <text evidence="6">Forms polymers.</text>
</comment>
<evidence type="ECO:0000256" key="1">
    <source>
        <dbReference type="ARBA" id="ARBA00022490"/>
    </source>
</evidence>
<dbReference type="InterPro" id="IPR004753">
    <property type="entry name" value="MreB"/>
</dbReference>
<reference evidence="8" key="1">
    <citation type="submission" date="2017-09" db="EMBL/GenBank/DDBJ databases">
        <title>Depth-based differentiation of microbial function through sediment-hosted aquifers and enrichment of novel symbionts in the deep terrestrial subsurface.</title>
        <authorList>
            <person name="Probst A.J."/>
            <person name="Ladd B."/>
            <person name="Jarett J.K."/>
            <person name="Geller-Mcgrath D.E."/>
            <person name="Sieber C.M.K."/>
            <person name="Emerson J.B."/>
            <person name="Anantharaman K."/>
            <person name="Thomas B.C."/>
            <person name="Malmstrom R."/>
            <person name="Stieglmeier M."/>
            <person name="Klingl A."/>
            <person name="Woyke T."/>
            <person name="Ryan C.M."/>
            <person name="Banfield J.F."/>
        </authorList>
    </citation>
    <scope>NUCLEOTIDE SEQUENCE [LARGE SCALE GENOMIC DNA]</scope>
</reference>
<dbReference type="GO" id="GO:0008360">
    <property type="term" value="P:regulation of cell shape"/>
    <property type="evidence" value="ECO:0007669"/>
    <property type="project" value="UniProtKB-UniRule"/>
</dbReference>
<evidence type="ECO:0000256" key="2">
    <source>
        <dbReference type="ARBA" id="ARBA00022741"/>
    </source>
</evidence>
<gene>
    <name evidence="6" type="primary">mreB</name>
    <name evidence="7" type="ORF">COS33_01440</name>
</gene>
<name>A0A2M7CQ26_9BACT</name>
<evidence type="ECO:0000313" key="8">
    <source>
        <dbReference type="Proteomes" id="UP000230595"/>
    </source>
</evidence>
<feature type="binding site" evidence="6">
    <location>
        <begin position="17"/>
        <end position="19"/>
    </location>
    <ligand>
        <name>ATP</name>
        <dbReference type="ChEBI" id="CHEBI:30616"/>
    </ligand>
</feature>
<dbReference type="AlphaFoldDB" id="A0A2M7CQ26"/>
<dbReference type="HAMAP" id="MF_02207">
    <property type="entry name" value="MreB"/>
    <property type="match status" value="1"/>
</dbReference>
<comment type="similarity">
    <text evidence="5 6">Belongs to the FtsA/MreB family.</text>
</comment>
<feature type="binding site" evidence="6">
    <location>
        <begin position="161"/>
        <end position="163"/>
    </location>
    <ligand>
        <name>ATP</name>
        <dbReference type="ChEBI" id="CHEBI:30616"/>
    </ligand>
</feature>
<proteinExistence type="inferred from homology"/>
<evidence type="ECO:0000256" key="4">
    <source>
        <dbReference type="ARBA" id="ARBA00022960"/>
    </source>
</evidence>
<keyword evidence="1 6" id="KW-0963">Cytoplasm</keyword>
<evidence type="ECO:0000313" key="7">
    <source>
        <dbReference type="EMBL" id="PIV31761.1"/>
    </source>
</evidence>
<dbReference type="Pfam" id="PF06723">
    <property type="entry name" value="MreB_Mbl"/>
    <property type="match status" value="1"/>
</dbReference>
<feature type="binding site" evidence="6">
    <location>
        <begin position="289"/>
        <end position="292"/>
    </location>
    <ligand>
        <name>ATP</name>
        <dbReference type="ChEBI" id="CHEBI:30616"/>
    </ligand>
</feature>
<comment type="function">
    <text evidence="6">Forms membrane-associated dynamic filaments that are essential for cell shape determination. Acts by regulating cell wall synthesis and cell elongation, and thus cell shape. A feedback loop between cell geometry and MreB localization may maintain elongated cell shape by targeting cell wall growth to regions of negative cell wall curvature.</text>
</comment>
<protein>
    <recommendedName>
        <fullName evidence="6">Cell shape-determining protein MreB</fullName>
    </recommendedName>
</protein>
<dbReference type="Gene3D" id="3.30.420.40">
    <property type="match status" value="3"/>
</dbReference>
<dbReference type="PANTHER" id="PTHR42749:SF1">
    <property type="entry name" value="CELL SHAPE-DETERMINING PROTEIN MREB"/>
    <property type="match status" value="1"/>
</dbReference>
<dbReference type="NCBIfam" id="TIGR00904">
    <property type="entry name" value="mreB"/>
    <property type="match status" value="1"/>
</dbReference>
<comment type="subcellular location">
    <subcellularLocation>
        <location evidence="6">Cytoplasm</location>
    </subcellularLocation>
    <text evidence="6">Membrane-associated.</text>
</comment>
<organism evidence="7 8">
    <name type="scientific">Candidatus Wolfebacteria bacterium CG02_land_8_20_14_3_00_37_12</name>
    <dbReference type="NCBI Taxonomy" id="1975066"/>
    <lineage>
        <taxon>Bacteria</taxon>
        <taxon>Candidatus Wolfeibacteriota</taxon>
    </lineage>
</organism>